<dbReference type="PANTHER" id="PTHR38543:SF1">
    <property type="entry name" value="OS04G0465800 PROTEIN"/>
    <property type="match status" value="1"/>
</dbReference>
<evidence type="ECO:0000313" key="2">
    <source>
        <dbReference type="EMBL" id="RVX18591.1"/>
    </source>
</evidence>
<feature type="transmembrane region" description="Helical" evidence="1">
    <location>
        <begin position="73"/>
        <end position="94"/>
    </location>
</feature>
<feature type="transmembrane region" description="Helical" evidence="1">
    <location>
        <begin position="246"/>
        <end position="265"/>
    </location>
</feature>
<feature type="transmembrane region" description="Helical" evidence="1">
    <location>
        <begin position="177"/>
        <end position="195"/>
    </location>
</feature>
<comment type="caution">
    <text evidence="2">The sequence shown here is derived from an EMBL/GenBank/DDBJ whole genome shotgun (WGS) entry which is preliminary data.</text>
</comment>
<dbReference type="PANTHER" id="PTHR38543">
    <property type="entry name" value="OS04G0465800 PROTEIN"/>
    <property type="match status" value="1"/>
</dbReference>
<keyword evidence="1" id="KW-1133">Transmembrane helix</keyword>
<dbReference type="Proteomes" id="UP000288805">
    <property type="component" value="Unassembled WGS sequence"/>
</dbReference>
<organism evidence="2 3">
    <name type="scientific">Vitis vinifera</name>
    <name type="common">Grape</name>
    <dbReference type="NCBI Taxonomy" id="29760"/>
    <lineage>
        <taxon>Eukaryota</taxon>
        <taxon>Viridiplantae</taxon>
        <taxon>Streptophyta</taxon>
        <taxon>Embryophyta</taxon>
        <taxon>Tracheophyta</taxon>
        <taxon>Spermatophyta</taxon>
        <taxon>Magnoliopsida</taxon>
        <taxon>eudicotyledons</taxon>
        <taxon>Gunneridae</taxon>
        <taxon>Pentapetalae</taxon>
        <taxon>rosids</taxon>
        <taxon>Vitales</taxon>
        <taxon>Vitaceae</taxon>
        <taxon>Viteae</taxon>
        <taxon>Vitis</taxon>
    </lineage>
</organism>
<evidence type="ECO:0000256" key="1">
    <source>
        <dbReference type="SAM" id="Phobius"/>
    </source>
</evidence>
<sequence length="280" mass="31085">MPGPGPHMMYALGSSLGLMSTSNGRFSPHHSLAYAINAFFGPDLGSFSEWLTSTLGFGHSFGSALADVIHDPFFYIVILAFLSLFSTLGSPGFFSKGVFWIPFQGSVLFYLIGNEKGSKLAKKVPLTRRQCLLLISAGSLSHFFLDHLFEENGHSSMYTWILSTGWWKNRAPVNPDAVVVVGFLCASLIGGFMYINRLKPSKSIKKQTSQSVKLIVIIATLYCLWCASQIYWVNPRRAAVGEEADLGVLVFLAIYFFLPHTFCIMSMNPKDHFDMEQLPI</sequence>
<keyword evidence="1" id="KW-0812">Transmembrane</keyword>
<name>A0A438KBM1_VITVI</name>
<reference evidence="2 3" key="1">
    <citation type="journal article" date="2018" name="PLoS Genet.">
        <title>Population sequencing reveals clonal diversity and ancestral inbreeding in the grapevine cultivar Chardonnay.</title>
        <authorList>
            <person name="Roach M.J."/>
            <person name="Johnson D.L."/>
            <person name="Bohlmann J."/>
            <person name="van Vuuren H.J."/>
            <person name="Jones S.J."/>
            <person name="Pretorius I.S."/>
            <person name="Schmidt S.A."/>
            <person name="Borneman A.R."/>
        </authorList>
    </citation>
    <scope>NUCLEOTIDE SEQUENCE [LARGE SCALE GENOMIC DNA]</scope>
    <source>
        <strain evidence="3">cv. Chardonnay</strain>
        <tissue evidence="2">Leaf</tissue>
    </source>
</reference>
<proteinExistence type="predicted"/>
<protein>
    <submittedName>
        <fullName evidence="2">Uncharacterized protein</fullName>
    </submittedName>
</protein>
<evidence type="ECO:0000313" key="3">
    <source>
        <dbReference type="Proteomes" id="UP000288805"/>
    </source>
</evidence>
<feature type="transmembrane region" description="Helical" evidence="1">
    <location>
        <begin position="215"/>
        <end position="234"/>
    </location>
</feature>
<accession>A0A438KBM1</accession>
<dbReference type="EMBL" id="QGNW01000011">
    <property type="protein sequence ID" value="RVX18591.1"/>
    <property type="molecule type" value="Genomic_DNA"/>
</dbReference>
<dbReference type="AlphaFoldDB" id="A0A438KBM1"/>
<keyword evidence="1" id="KW-0472">Membrane</keyword>
<gene>
    <name evidence="2" type="ORF">CK203_006653</name>
</gene>